<dbReference type="Proteomes" id="UP000187406">
    <property type="component" value="Unassembled WGS sequence"/>
</dbReference>
<dbReference type="PROSITE" id="PS51257">
    <property type="entry name" value="PROKAR_LIPOPROTEIN"/>
    <property type="match status" value="1"/>
</dbReference>
<evidence type="ECO:0000313" key="2">
    <source>
        <dbReference type="EMBL" id="GAV80941.1"/>
    </source>
</evidence>
<protein>
    <submittedName>
        <fullName evidence="2">Gag_pre-integrs domain-containing protein</fullName>
    </submittedName>
</protein>
<dbReference type="InParanoid" id="A0A1Q3CLH2"/>
<sequence length="107" mass="11677">MMGKMISKGWESGGLYILDASSSIPASLACSSVLSPIQIHYQLGHSSLQSLKTLVPCLSSLSNLECESCQFGKHHRVSYSPRVNKRSVHPFHVVHSDIWGPSLVLSN</sequence>
<keyword evidence="3" id="KW-1185">Reference proteome</keyword>
<name>A0A1Q3CLH2_CEPFO</name>
<proteinExistence type="predicted"/>
<dbReference type="AlphaFoldDB" id="A0A1Q3CLH2"/>
<organism evidence="2 3">
    <name type="scientific">Cephalotus follicularis</name>
    <name type="common">Albany pitcher plant</name>
    <dbReference type="NCBI Taxonomy" id="3775"/>
    <lineage>
        <taxon>Eukaryota</taxon>
        <taxon>Viridiplantae</taxon>
        <taxon>Streptophyta</taxon>
        <taxon>Embryophyta</taxon>
        <taxon>Tracheophyta</taxon>
        <taxon>Spermatophyta</taxon>
        <taxon>Magnoliopsida</taxon>
        <taxon>eudicotyledons</taxon>
        <taxon>Gunneridae</taxon>
        <taxon>Pentapetalae</taxon>
        <taxon>rosids</taxon>
        <taxon>fabids</taxon>
        <taxon>Oxalidales</taxon>
        <taxon>Cephalotaceae</taxon>
        <taxon>Cephalotus</taxon>
    </lineage>
</organism>
<comment type="caution">
    <text evidence="2">The sequence shown here is derived from an EMBL/GenBank/DDBJ whole genome shotgun (WGS) entry which is preliminary data.</text>
</comment>
<dbReference type="OrthoDB" id="413361at2759"/>
<evidence type="ECO:0000313" key="3">
    <source>
        <dbReference type="Proteomes" id="UP000187406"/>
    </source>
</evidence>
<feature type="domain" description="GAG-pre-integrase" evidence="1">
    <location>
        <begin position="14"/>
        <end position="74"/>
    </location>
</feature>
<gene>
    <name evidence="2" type="ORF">CFOL_v3_24400</name>
</gene>
<dbReference type="InterPro" id="IPR025724">
    <property type="entry name" value="GAG-pre-integrase_dom"/>
</dbReference>
<dbReference type="EMBL" id="BDDD01002292">
    <property type="protein sequence ID" value="GAV80941.1"/>
    <property type="molecule type" value="Genomic_DNA"/>
</dbReference>
<reference evidence="3" key="1">
    <citation type="submission" date="2016-04" db="EMBL/GenBank/DDBJ databases">
        <title>Cephalotus genome sequencing.</title>
        <authorList>
            <person name="Fukushima K."/>
            <person name="Hasebe M."/>
            <person name="Fang X."/>
        </authorList>
    </citation>
    <scope>NUCLEOTIDE SEQUENCE [LARGE SCALE GENOMIC DNA]</scope>
    <source>
        <strain evidence="3">cv. St1</strain>
    </source>
</reference>
<dbReference type="Pfam" id="PF13976">
    <property type="entry name" value="gag_pre-integrs"/>
    <property type="match status" value="1"/>
</dbReference>
<evidence type="ECO:0000259" key="1">
    <source>
        <dbReference type="Pfam" id="PF13976"/>
    </source>
</evidence>
<accession>A0A1Q3CLH2</accession>